<dbReference type="PANTHER" id="PTHR20854">
    <property type="entry name" value="INOSITOL MONOPHOSPHATASE"/>
    <property type="match status" value="1"/>
</dbReference>
<evidence type="ECO:0000313" key="5">
    <source>
        <dbReference type="EMBL" id="BBO21789.1"/>
    </source>
</evidence>
<dbReference type="GO" id="GO:0046872">
    <property type="term" value="F:metal ion binding"/>
    <property type="evidence" value="ECO:0007669"/>
    <property type="project" value="UniProtKB-KW"/>
</dbReference>
<evidence type="ECO:0000256" key="4">
    <source>
        <dbReference type="PIRSR" id="PIRSR600760-2"/>
    </source>
</evidence>
<dbReference type="GO" id="GO:0006020">
    <property type="term" value="P:inositol metabolic process"/>
    <property type="evidence" value="ECO:0007669"/>
    <property type="project" value="TreeGrafter"/>
</dbReference>
<comment type="similarity">
    <text evidence="1">Belongs to the inositol monophosphatase superfamily.</text>
</comment>
<feature type="binding site" evidence="4">
    <location>
        <position position="93"/>
    </location>
    <ligand>
        <name>Mg(2+)</name>
        <dbReference type="ChEBI" id="CHEBI:18420"/>
        <label>2</label>
    </ligand>
</feature>
<evidence type="ECO:0000313" key="6">
    <source>
        <dbReference type="Proteomes" id="UP000662914"/>
    </source>
</evidence>
<feature type="binding site" evidence="4">
    <location>
        <position position="91"/>
    </location>
    <ligand>
        <name>Mg(2+)</name>
        <dbReference type="ChEBI" id="CHEBI:18420"/>
        <label>1</label>
        <note>catalytic</note>
    </ligand>
</feature>
<proteinExistence type="inferred from homology"/>
<dbReference type="EMBL" id="AP021857">
    <property type="protein sequence ID" value="BBO21789.1"/>
    <property type="molecule type" value="Genomic_DNA"/>
</dbReference>
<comment type="cofactor">
    <cofactor evidence="4">
        <name>Mg(2+)</name>
        <dbReference type="ChEBI" id="CHEBI:18420"/>
    </cofactor>
</comment>
<gene>
    <name evidence="5" type="ORF">DSYM_24880</name>
</gene>
<evidence type="ECO:0000256" key="1">
    <source>
        <dbReference type="ARBA" id="ARBA00009759"/>
    </source>
</evidence>
<accession>A0A809R2J1</accession>
<dbReference type="GO" id="GO:0007165">
    <property type="term" value="P:signal transduction"/>
    <property type="evidence" value="ECO:0007669"/>
    <property type="project" value="TreeGrafter"/>
</dbReference>
<dbReference type="Proteomes" id="UP000662914">
    <property type="component" value="Chromosome"/>
</dbReference>
<evidence type="ECO:0000256" key="3">
    <source>
        <dbReference type="ARBA" id="ARBA00022842"/>
    </source>
</evidence>
<dbReference type="InterPro" id="IPR000760">
    <property type="entry name" value="Inositol_monophosphatase-like"/>
</dbReference>
<dbReference type="AlphaFoldDB" id="A0A809R2J1"/>
<dbReference type="KEGG" id="ddz:DSYM_24880"/>
<dbReference type="InterPro" id="IPR020550">
    <property type="entry name" value="Inositol_monophosphatase_CS"/>
</dbReference>
<dbReference type="Gene3D" id="3.30.540.10">
    <property type="entry name" value="Fructose-1,6-Bisphosphatase, subunit A, domain 1"/>
    <property type="match status" value="1"/>
</dbReference>
<protein>
    <submittedName>
        <fullName evidence="5">Inositol monophosphatase</fullName>
    </submittedName>
</protein>
<dbReference type="GO" id="GO:0046854">
    <property type="term" value="P:phosphatidylinositol phosphate biosynthetic process"/>
    <property type="evidence" value="ECO:0007669"/>
    <property type="project" value="InterPro"/>
</dbReference>
<keyword evidence="3 4" id="KW-0460">Magnesium</keyword>
<dbReference type="Pfam" id="PF00459">
    <property type="entry name" value="Inositol_P"/>
    <property type="match status" value="1"/>
</dbReference>
<feature type="binding site" evidence="4">
    <location>
        <position position="215"/>
    </location>
    <ligand>
        <name>Mg(2+)</name>
        <dbReference type="ChEBI" id="CHEBI:18420"/>
        <label>1</label>
        <note>catalytic</note>
    </ligand>
</feature>
<name>A0A809R2J1_9PROT</name>
<feature type="binding site" evidence="4">
    <location>
        <position position="94"/>
    </location>
    <ligand>
        <name>Mg(2+)</name>
        <dbReference type="ChEBI" id="CHEBI:18420"/>
        <label>1</label>
        <note>catalytic</note>
    </ligand>
</feature>
<dbReference type="GO" id="GO:0008934">
    <property type="term" value="F:inositol monophosphate 1-phosphatase activity"/>
    <property type="evidence" value="ECO:0007669"/>
    <property type="project" value="TreeGrafter"/>
</dbReference>
<sequence>MNSPWYELAAAVTQVVREVAAQVVMPRYLQVVREHKADGTIFTEVDIAAQRALAERLQRLRERPMLGEEEMGEAEQHRLWNEGAEGLWVVDPIDGTTNFVAGLPFFAISVAYFVEGRAVVGVVYNPATREMFFASRGGGAIMNGLRLPLRAPAASLAECVAGVDFKRIPKKLGDDLATRPPYYSQRNFGCSTLEWAYAAAGRLDLLLHGGQKLWDYAAGRLILEEAGGRMCTLKKDDFDADDLWKRSVIAAVDPQLFAAWRDWIRSRR</sequence>
<organism evidence="5 6">
    <name type="scientific">Candidatus Desulfobacillus denitrificans</name>
    <dbReference type="NCBI Taxonomy" id="2608985"/>
    <lineage>
        <taxon>Bacteria</taxon>
        <taxon>Pseudomonadati</taxon>
        <taxon>Pseudomonadota</taxon>
        <taxon>Betaproteobacteria</taxon>
        <taxon>Candidatus Desulfobacillus</taxon>
    </lineage>
</organism>
<evidence type="ECO:0000256" key="2">
    <source>
        <dbReference type="ARBA" id="ARBA00022723"/>
    </source>
</evidence>
<dbReference type="Gene3D" id="3.40.190.80">
    <property type="match status" value="1"/>
</dbReference>
<dbReference type="PANTHER" id="PTHR20854:SF4">
    <property type="entry name" value="INOSITOL-1-MONOPHOSPHATASE-RELATED"/>
    <property type="match status" value="1"/>
</dbReference>
<keyword evidence="2 4" id="KW-0479">Metal-binding</keyword>
<dbReference type="PROSITE" id="PS00630">
    <property type="entry name" value="IMP_2"/>
    <property type="match status" value="1"/>
</dbReference>
<dbReference type="SUPFAM" id="SSF56655">
    <property type="entry name" value="Carbohydrate phosphatase"/>
    <property type="match status" value="1"/>
</dbReference>
<feature type="binding site" evidence="4">
    <location>
        <position position="68"/>
    </location>
    <ligand>
        <name>Mg(2+)</name>
        <dbReference type="ChEBI" id="CHEBI:18420"/>
        <label>1</label>
        <note>catalytic</note>
    </ligand>
</feature>
<dbReference type="PRINTS" id="PR00377">
    <property type="entry name" value="IMPHPHTASES"/>
</dbReference>
<dbReference type="CDD" id="cd01637">
    <property type="entry name" value="IMPase_like"/>
    <property type="match status" value="1"/>
</dbReference>
<reference evidence="5" key="1">
    <citation type="journal article" name="DNA Res.">
        <title>The physiological potential of anammox bacteria as revealed by their core genome structure.</title>
        <authorList>
            <person name="Okubo T."/>
            <person name="Toyoda A."/>
            <person name="Fukuhara K."/>
            <person name="Uchiyama I."/>
            <person name="Harigaya Y."/>
            <person name="Kuroiwa M."/>
            <person name="Suzuki T."/>
            <person name="Murakami Y."/>
            <person name="Suwa Y."/>
            <person name="Takami H."/>
        </authorList>
    </citation>
    <scope>NUCLEOTIDE SEQUENCE</scope>
    <source>
        <strain evidence="5">317325-3</strain>
    </source>
</reference>